<dbReference type="GO" id="GO:0009306">
    <property type="term" value="P:protein secretion"/>
    <property type="evidence" value="ECO:0007669"/>
    <property type="project" value="InterPro"/>
</dbReference>
<dbReference type="PANTHER" id="PTHR34040">
    <property type="entry name" value="FLAGELLAR BIOSYNTHETIC PROTEIN FLIQ"/>
    <property type="match status" value="1"/>
</dbReference>
<evidence type="ECO:0000313" key="11">
    <source>
        <dbReference type="Proteomes" id="UP000297890"/>
    </source>
</evidence>
<keyword evidence="11" id="KW-1185">Reference proteome</keyword>
<evidence type="ECO:0000256" key="4">
    <source>
        <dbReference type="ARBA" id="ARBA00022475"/>
    </source>
</evidence>
<evidence type="ECO:0000313" key="10">
    <source>
        <dbReference type="EMBL" id="TFZ83295.1"/>
    </source>
</evidence>
<evidence type="ECO:0000256" key="8">
    <source>
        <dbReference type="ARBA" id="ARBA00023143"/>
    </source>
</evidence>
<evidence type="ECO:0000256" key="7">
    <source>
        <dbReference type="ARBA" id="ARBA00023136"/>
    </source>
</evidence>
<name>A0A4Z0FBF9_9GAMM</name>
<keyword evidence="6 9" id="KW-1133">Transmembrane helix</keyword>
<dbReference type="InterPro" id="IPR002191">
    <property type="entry name" value="Bac_export_3"/>
</dbReference>
<evidence type="ECO:0000256" key="6">
    <source>
        <dbReference type="ARBA" id="ARBA00022989"/>
    </source>
</evidence>
<keyword evidence="10" id="KW-0966">Cell projection</keyword>
<dbReference type="Proteomes" id="UP000297890">
    <property type="component" value="Unassembled WGS sequence"/>
</dbReference>
<keyword evidence="7 9" id="KW-0472">Membrane</keyword>
<keyword evidence="4 9" id="KW-1003">Cell membrane</keyword>
<dbReference type="GO" id="GO:0005886">
    <property type="term" value="C:plasma membrane"/>
    <property type="evidence" value="ECO:0007669"/>
    <property type="project" value="UniProtKB-SubCell"/>
</dbReference>
<evidence type="ECO:0000256" key="1">
    <source>
        <dbReference type="ARBA" id="ARBA00004651"/>
    </source>
</evidence>
<evidence type="ECO:0000256" key="3">
    <source>
        <dbReference type="ARBA" id="ARBA00021718"/>
    </source>
</evidence>
<dbReference type="PIRSF" id="PIRSF004669">
    <property type="entry name" value="FliQ"/>
    <property type="match status" value="1"/>
</dbReference>
<dbReference type="GO" id="GO:0044780">
    <property type="term" value="P:bacterial-type flagellum assembly"/>
    <property type="evidence" value="ECO:0007669"/>
    <property type="project" value="InterPro"/>
</dbReference>
<keyword evidence="5 9" id="KW-0812">Transmembrane</keyword>
<proteinExistence type="inferred from homology"/>
<dbReference type="RefSeq" id="WP_135281175.1">
    <property type="nucleotide sequence ID" value="NZ_SRIO01000004.1"/>
</dbReference>
<accession>A0A4Z0FBF9</accession>
<evidence type="ECO:0000256" key="5">
    <source>
        <dbReference type="ARBA" id="ARBA00022692"/>
    </source>
</evidence>
<dbReference type="NCBIfam" id="TIGR01402">
    <property type="entry name" value="fliQ"/>
    <property type="match status" value="1"/>
</dbReference>
<dbReference type="AlphaFoldDB" id="A0A4Z0FBF9"/>
<comment type="caution">
    <text evidence="10">The sequence shown here is derived from an EMBL/GenBank/DDBJ whole genome shotgun (WGS) entry which is preliminary data.</text>
</comment>
<dbReference type="PANTHER" id="PTHR34040:SF2">
    <property type="entry name" value="FLAGELLAR BIOSYNTHETIC PROTEIN FLIQ"/>
    <property type="match status" value="1"/>
</dbReference>
<organism evidence="10 11">
    <name type="scientific">Candidatus Macondimonas diazotrophica</name>
    <dbReference type="NCBI Taxonomy" id="2305248"/>
    <lineage>
        <taxon>Bacteria</taxon>
        <taxon>Pseudomonadati</taxon>
        <taxon>Pseudomonadota</taxon>
        <taxon>Gammaproteobacteria</taxon>
        <taxon>Chromatiales</taxon>
        <taxon>Ectothiorhodospiraceae</taxon>
        <taxon>Candidatus Macondimonas</taxon>
    </lineage>
</organism>
<comment type="function">
    <text evidence="9">Role in flagellar biosynthesis.</text>
</comment>
<evidence type="ECO:0000256" key="9">
    <source>
        <dbReference type="RuleBase" id="RU364090"/>
    </source>
</evidence>
<dbReference type="PRINTS" id="PR00952">
    <property type="entry name" value="TYPE3IMQPROT"/>
</dbReference>
<dbReference type="Pfam" id="PF01313">
    <property type="entry name" value="Bac_export_3"/>
    <property type="match status" value="1"/>
</dbReference>
<dbReference type="InterPro" id="IPR006305">
    <property type="entry name" value="FliQ"/>
</dbReference>
<gene>
    <name evidence="9 10" type="primary">fliQ</name>
    <name evidence="10" type="ORF">E4680_04395</name>
</gene>
<reference evidence="10 11" key="1">
    <citation type="journal article" date="2019" name="ISME J.">
        <title>Candidatus Macondimonas diazotrophica, a novel gammaproteobacterial genus dominating crude-oil-contaminated coastal sediments.</title>
        <authorList>
            <person name="Karthikeyan S."/>
            <person name="Konstantinidis K."/>
        </authorList>
    </citation>
    <scope>NUCLEOTIDE SEQUENCE [LARGE SCALE GENOMIC DNA]</scope>
    <source>
        <strain evidence="10 11">KTK01</strain>
    </source>
</reference>
<evidence type="ECO:0000256" key="2">
    <source>
        <dbReference type="ARBA" id="ARBA00006156"/>
    </source>
</evidence>
<dbReference type="GO" id="GO:0009425">
    <property type="term" value="C:bacterial-type flagellum basal body"/>
    <property type="evidence" value="ECO:0007669"/>
    <property type="project" value="UniProtKB-SubCell"/>
</dbReference>
<keyword evidence="8 9" id="KW-0975">Bacterial flagellum</keyword>
<keyword evidence="10" id="KW-0282">Flagellum</keyword>
<feature type="transmembrane region" description="Helical" evidence="9">
    <location>
        <begin position="55"/>
        <end position="74"/>
    </location>
</feature>
<keyword evidence="10" id="KW-0969">Cilium</keyword>
<sequence>MTPETAMEIARHGLWVTVLLAGPLLAAALVVGVVVGLFQAATQINEATLSFVPKLAAIALALMIAGGWMLGLLVDYTRELYQSIPGWIG</sequence>
<comment type="similarity">
    <text evidence="2 9">Belongs to the FliQ/MopD/SpaQ family.</text>
</comment>
<dbReference type="EMBL" id="SRIO01000004">
    <property type="protein sequence ID" value="TFZ83295.1"/>
    <property type="molecule type" value="Genomic_DNA"/>
</dbReference>
<comment type="subcellular location">
    <subcellularLocation>
        <location evidence="1 9">Cell membrane</location>
        <topology evidence="1">Multi-pass membrane protein</topology>
    </subcellularLocation>
    <subcellularLocation>
        <location evidence="9">Bacterial flagellum basal body</location>
    </subcellularLocation>
</comment>
<protein>
    <recommendedName>
        <fullName evidence="3 9">Flagellar biosynthetic protein FliQ</fullName>
    </recommendedName>
</protein>
<feature type="transmembrane region" description="Helical" evidence="9">
    <location>
        <begin position="12"/>
        <end position="35"/>
    </location>
</feature>